<evidence type="ECO:0000313" key="3">
    <source>
        <dbReference type="EMBL" id="MCW6534238.1"/>
    </source>
</evidence>
<dbReference type="SUPFAM" id="SSF53807">
    <property type="entry name" value="Helical backbone' metal receptor"/>
    <property type="match status" value="1"/>
</dbReference>
<dbReference type="PROSITE" id="PS50983">
    <property type="entry name" value="FE_B12_PBP"/>
    <property type="match status" value="1"/>
</dbReference>
<keyword evidence="4" id="KW-1185">Reference proteome</keyword>
<dbReference type="PANTHER" id="PTHR30535:SF34">
    <property type="entry name" value="MOLYBDATE-BINDING PROTEIN MOLA"/>
    <property type="match status" value="1"/>
</dbReference>
<name>A0AA41ZEH0_9SPHN</name>
<dbReference type="InterPro" id="IPR002491">
    <property type="entry name" value="ABC_transptr_periplasmic_BD"/>
</dbReference>
<dbReference type="RefSeq" id="WP_265268171.1">
    <property type="nucleotide sequence ID" value="NZ_JANFAV010000002.1"/>
</dbReference>
<keyword evidence="1" id="KW-0732">Signal</keyword>
<accession>A0AA41ZEH0</accession>
<proteinExistence type="predicted"/>
<feature type="signal peptide" evidence="1">
    <location>
        <begin position="1"/>
        <end position="22"/>
    </location>
</feature>
<evidence type="ECO:0000259" key="2">
    <source>
        <dbReference type="PROSITE" id="PS50983"/>
    </source>
</evidence>
<evidence type="ECO:0000256" key="1">
    <source>
        <dbReference type="SAM" id="SignalP"/>
    </source>
</evidence>
<gene>
    <name evidence="3" type="ORF">NEE01_05500</name>
</gene>
<dbReference type="Gene3D" id="3.40.50.1980">
    <property type="entry name" value="Nitrogenase molybdenum iron protein domain"/>
    <property type="match status" value="2"/>
</dbReference>
<dbReference type="Proteomes" id="UP001165565">
    <property type="component" value="Unassembled WGS sequence"/>
</dbReference>
<organism evidence="3 4">
    <name type="scientific">Sphingomonas lycopersici</name>
    <dbReference type="NCBI Taxonomy" id="2951807"/>
    <lineage>
        <taxon>Bacteria</taxon>
        <taxon>Pseudomonadati</taxon>
        <taxon>Pseudomonadota</taxon>
        <taxon>Alphaproteobacteria</taxon>
        <taxon>Sphingomonadales</taxon>
        <taxon>Sphingomonadaceae</taxon>
        <taxon>Sphingomonas</taxon>
    </lineage>
</organism>
<dbReference type="InterPro" id="IPR050902">
    <property type="entry name" value="ABC_Transporter_SBP"/>
</dbReference>
<feature type="chain" id="PRO_5041283896" evidence="1">
    <location>
        <begin position="23"/>
        <end position="272"/>
    </location>
</feature>
<dbReference type="Pfam" id="PF01497">
    <property type="entry name" value="Peripla_BP_2"/>
    <property type="match status" value="1"/>
</dbReference>
<protein>
    <submittedName>
        <fullName evidence="3">ABC transporter substrate-binding protein</fullName>
    </submittedName>
</protein>
<dbReference type="AlphaFoldDB" id="A0AA41ZEH0"/>
<sequence length="272" mass="29201">MRRLLLLSLLTILLGAAPPPPAAPRRIVSLNLCADQYLMALADRGQIAALTNFARDPQMSAVAAAARSVPITRGGAEEVLALRPDLIIATPGRRRETMAQLRGRSIATLDLVPAESYAEIRAQVRMVAAAVGHPERGTALIARMDAALARIPRDAGHGATAAYYQRRGYLTGTGTLVDDLMHRVGLTNLAALLGKPALARVGLEEMARARPDYLIVETATDQVTDQGIELLHHPLLGTIPRLKLPEAWTVCGGPAYVLAADSLARQLRRRGR</sequence>
<feature type="domain" description="Fe/B12 periplasmic-binding" evidence="2">
    <location>
        <begin position="26"/>
        <end position="272"/>
    </location>
</feature>
<dbReference type="PANTHER" id="PTHR30535">
    <property type="entry name" value="VITAMIN B12-BINDING PROTEIN"/>
    <property type="match status" value="1"/>
</dbReference>
<reference evidence="3" key="1">
    <citation type="submission" date="2022-06" db="EMBL/GenBank/DDBJ databases">
        <title>Sphingomonas sp. nov. isolated from rhizosphere soil of tomato.</title>
        <authorList>
            <person name="Dong H."/>
            <person name="Gao R."/>
        </authorList>
    </citation>
    <scope>NUCLEOTIDE SEQUENCE</scope>
    <source>
        <strain evidence="3">MMSM24</strain>
    </source>
</reference>
<evidence type="ECO:0000313" key="4">
    <source>
        <dbReference type="Proteomes" id="UP001165565"/>
    </source>
</evidence>
<dbReference type="EMBL" id="JANFAV010000002">
    <property type="protein sequence ID" value="MCW6534238.1"/>
    <property type="molecule type" value="Genomic_DNA"/>
</dbReference>
<comment type="caution">
    <text evidence="3">The sequence shown here is derived from an EMBL/GenBank/DDBJ whole genome shotgun (WGS) entry which is preliminary data.</text>
</comment>